<dbReference type="AlphaFoldDB" id="A0A7Z0EGQ7"/>
<dbReference type="Proteomes" id="UP000537260">
    <property type="component" value="Unassembled WGS sequence"/>
</dbReference>
<sequence>MGRTQTFDSTQVVRAARDVFWDKGFDAASLPDLEAATGLGRSSLYHAFGSKRGLFDAAVQDYLDTIIRPRLAVLTEAPLSTDAVGEYFGGLIQAIETLHEDSPQRGCLLVNSAIFASHDEALRGVIENYRAELHDAIGQALRSRFTDASSETIVQRTRLLTSLTVSALLIARINRAEAVAVLHSALDLLADWE</sequence>
<proteinExistence type="predicted"/>
<keyword evidence="1" id="KW-0805">Transcription regulation</keyword>
<evidence type="ECO:0000256" key="1">
    <source>
        <dbReference type="ARBA" id="ARBA00023015"/>
    </source>
</evidence>
<evidence type="ECO:0000256" key="4">
    <source>
        <dbReference type="PROSITE-ProRule" id="PRU00335"/>
    </source>
</evidence>
<evidence type="ECO:0000256" key="3">
    <source>
        <dbReference type="ARBA" id="ARBA00023163"/>
    </source>
</evidence>
<reference evidence="6 7" key="1">
    <citation type="submission" date="2020-07" db="EMBL/GenBank/DDBJ databases">
        <title>Sequencing the genomes of 1000 actinobacteria strains.</title>
        <authorList>
            <person name="Klenk H.-P."/>
        </authorList>
    </citation>
    <scope>NUCLEOTIDE SEQUENCE [LARGE SCALE GENOMIC DNA]</scope>
    <source>
        <strain evidence="6 7">LI1</strain>
    </source>
</reference>
<dbReference type="RefSeq" id="WP_179579834.1">
    <property type="nucleotide sequence ID" value="NZ_JACCFM010000001.1"/>
</dbReference>
<comment type="caution">
    <text evidence="6">The sequence shown here is derived from an EMBL/GenBank/DDBJ whole genome shotgun (WGS) entry which is preliminary data.</text>
</comment>
<keyword evidence="2 4" id="KW-0238">DNA-binding</keyword>
<dbReference type="InterPro" id="IPR036271">
    <property type="entry name" value="Tet_transcr_reg_TetR-rel_C_sf"/>
</dbReference>
<dbReference type="PANTHER" id="PTHR47506">
    <property type="entry name" value="TRANSCRIPTIONAL REGULATORY PROTEIN"/>
    <property type="match status" value="1"/>
</dbReference>
<dbReference type="PRINTS" id="PR00455">
    <property type="entry name" value="HTHTETR"/>
</dbReference>
<organism evidence="6 7">
    <name type="scientific">Glaciibacter psychrotolerans</name>
    <dbReference type="NCBI Taxonomy" id="670054"/>
    <lineage>
        <taxon>Bacteria</taxon>
        <taxon>Bacillati</taxon>
        <taxon>Actinomycetota</taxon>
        <taxon>Actinomycetes</taxon>
        <taxon>Micrococcales</taxon>
        <taxon>Microbacteriaceae</taxon>
        <taxon>Glaciibacter</taxon>
    </lineage>
</organism>
<name>A0A7Z0EGQ7_9MICO</name>
<dbReference type="Pfam" id="PF00440">
    <property type="entry name" value="TetR_N"/>
    <property type="match status" value="1"/>
</dbReference>
<dbReference type="InterPro" id="IPR001647">
    <property type="entry name" value="HTH_TetR"/>
</dbReference>
<dbReference type="EMBL" id="JACCFM010000001">
    <property type="protein sequence ID" value="NYJ21193.1"/>
    <property type="molecule type" value="Genomic_DNA"/>
</dbReference>
<dbReference type="PANTHER" id="PTHR47506:SF1">
    <property type="entry name" value="HTH-TYPE TRANSCRIPTIONAL REGULATOR YJDC"/>
    <property type="match status" value="1"/>
</dbReference>
<evidence type="ECO:0000313" key="7">
    <source>
        <dbReference type="Proteomes" id="UP000537260"/>
    </source>
</evidence>
<evidence type="ECO:0000259" key="5">
    <source>
        <dbReference type="PROSITE" id="PS50977"/>
    </source>
</evidence>
<keyword evidence="7" id="KW-1185">Reference proteome</keyword>
<accession>A0A7Z0EGQ7</accession>
<dbReference type="SUPFAM" id="SSF48498">
    <property type="entry name" value="Tetracyclin repressor-like, C-terminal domain"/>
    <property type="match status" value="1"/>
</dbReference>
<dbReference type="GO" id="GO:0003677">
    <property type="term" value="F:DNA binding"/>
    <property type="evidence" value="ECO:0007669"/>
    <property type="project" value="UniProtKB-UniRule"/>
</dbReference>
<keyword evidence="3" id="KW-0804">Transcription</keyword>
<feature type="domain" description="HTH tetR-type" evidence="5">
    <location>
        <begin position="6"/>
        <end position="66"/>
    </location>
</feature>
<dbReference type="Gene3D" id="1.10.10.60">
    <property type="entry name" value="Homeodomain-like"/>
    <property type="match status" value="1"/>
</dbReference>
<evidence type="ECO:0000256" key="2">
    <source>
        <dbReference type="ARBA" id="ARBA00023125"/>
    </source>
</evidence>
<protein>
    <submittedName>
        <fullName evidence="6">AcrR family transcriptional regulator</fullName>
    </submittedName>
</protein>
<dbReference type="SUPFAM" id="SSF46689">
    <property type="entry name" value="Homeodomain-like"/>
    <property type="match status" value="1"/>
</dbReference>
<evidence type="ECO:0000313" key="6">
    <source>
        <dbReference type="EMBL" id="NYJ21193.1"/>
    </source>
</evidence>
<dbReference type="InterPro" id="IPR009057">
    <property type="entry name" value="Homeodomain-like_sf"/>
</dbReference>
<gene>
    <name evidence="6" type="ORF">HNR05_002984</name>
</gene>
<dbReference type="PROSITE" id="PS50977">
    <property type="entry name" value="HTH_TETR_2"/>
    <property type="match status" value="1"/>
</dbReference>
<dbReference type="Gene3D" id="1.10.357.10">
    <property type="entry name" value="Tetracycline Repressor, domain 2"/>
    <property type="match status" value="1"/>
</dbReference>
<feature type="DNA-binding region" description="H-T-H motif" evidence="4">
    <location>
        <begin position="29"/>
        <end position="48"/>
    </location>
</feature>